<evidence type="ECO:0000256" key="3">
    <source>
        <dbReference type="SAM" id="SignalP"/>
    </source>
</evidence>
<sequence length="284" mass="30413">MKRGHACLGVWLLMLLLLVPNLAAADIPAPPAKDIYLTDQAQMVQAEDRQKILSIGEDLNQRFGAQLVVVTVDTLSGEDIEAYANRLFRAWGIGDAQKNNGVLLLIAKDDRKFRIEVGYGLEGAITDGFAGEVLDGMTPKFKDGEYSAGISQAYQRLARKIYKEYEAVPPESLQLADEEEEWDLIDYVIATVFVLVIAVFVIFFGPITSFLASLALMVLFFIGNVLLYIISLGHWGSLSFGGGGPSSSRDSSDSDYDSSSSSDSDDSGGFGGGSSGGGGASGGW</sequence>
<feature type="transmembrane region" description="Helical" evidence="2">
    <location>
        <begin position="184"/>
        <end position="204"/>
    </location>
</feature>
<feature type="domain" description="TPM" evidence="4">
    <location>
        <begin position="38"/>
        <end position="159"/>
    </location>
</feature>
<gene>
    <name evidence="5" type="ORF">SAMN04487861_12126</name>
</gene>
<keyword evidence="3" id="KW-0732">Signal</keyword>
<name>A0A1I3GAW8_SELRU</name>
<dbReference type="EMBL" id="FOQK01000021">
    <property type="protein sequence ID" value="SFI20620.1"/>
    <property type="molecule type" value="Genomic_DNA"/>
</dbReference>
<proteinExistence type="predicted"/>
<dbReference type="AlphaFoldDB" id="A0A1I3GAW8"/>
<evidence type="ECO:0000259" key="4">
    <source>
        <dbReference type="Pfam" id="PF04536"/>
    </source>
</evidence>
<evidence type="ECO:0000313" key="6">
    <source>
        <dbReference type="Proteomes" id="UP000183639"/>
    </source>
</evidence>
<dbReference type="InterPro" id="IPR007621">
    <property type="entry name" value="TPM_dom"/>
</dbReference>
<protein>
    <recommendedName>
        <fullName evidence="4">TPM domain-containing protein</fullName>
    </recommendedName>
</protein>
<reference evidence="5 6" key="1">
    <citation type="submission" date="2016-10" db="EMBL/GenBank/DDBJ databases">
        <authorList>
            <person name="de Groot N.N."/>
        </authorList>
    </citation>
    <scope>NUCLEOTIDE SEQUENCE [LARGE SCALE GENOMIC DNA]</scope>
    <source>
        <strain evidence="5 6">Z108</strain>
    </source>
</reference>
<dbReference type="Gene3D" id="3.10.310.50">
    <property type="match status" value="1"/>
</dbReference>
<feature type="region of interest" description="Disordered" evidence="1">
    <location>
        <begin position="243"/>
        <end position="284"/>
    </location>
</feature>
<feature type="chain" id="PRO_5010202247" description="TPM domain-containing protein" evidence="3">
    <location>
        <begin position="26"/>
        <end position="284"/>
    </location>
</feature>
<keyword evidence="2" id="KW-0812">Transmembrane</keyword>
<keyword evidence="2" id="KW-1133">Transmembrane helix</keyword>
<feature type="signal peptide" evidence="3">
    <location>
        <begin position="1"/>
        <end position="25"/>
    </location>
</feature>
<dbReference type="RefSeq" id="WP_256211361.1">
    <property type="nucleotide sequence ID" value="NZ_FOQK01000021.1"/>
</dbReference>
<feature type="compositionally biased region" description="Gly residues" evidence="1">
    <location>
        <begin position="268"/>
        <end position="284"/>
    </location>
</feature>
<feature type="transmembrane region" description="Helical" evidence="2">
    <location>
        <begin position="211"/>
        <end position="230"/>
    </location>
</feature>
<dbReference type="Pfam" id="PF04536">
    <property type="entry name" value="TPM_phosphatase"/>
    <property type="match status" value="1"/>
</dbReference>
<accession>A0A1I3GAW8</accession>
<dbReference type="PANTHER" id="PTHR30373">
    <property type="entry name" value="UPF0603 PROTEIN YGCG"/>
    <property type="match status" value="1"/>
</dbReference>
<dbReference type="Proteomes" id="UP000183639">
    <property type="component" value="Unassembled WGS sequence"/>
</dbReference>
<evidence type="ECO:0000256" key="2">
    <source>
        <dbReference type="SAM" id="Phobius"/>
    </source>
</evidence>
<evidence type="ECO:0000313" key="5">
    <source>
        <dbReference type="EMBL" id="SFI20620.1"/>
    </source>
</evidence>
<dbReference type="PANTHER" id="PTHR30373:SF2">
    <property type="entry name" value="UPF0603 PROTEIN YGCG"/>
    <property type="match status" value="1"/>
</dbReference>
<keyword evidence="2" id="KW-0472">Membrane</keyword>
<evidence type="ECO:0000256" key="1">
    <source>
        <dbReference type="SAM" id="MobiDB-lite"/>
    </source>
</evidence>
<organism evidence="5 6">
    <name type="scientific">Selenomonas ruminantium</name>
    <dbReference type="NCBI Taxonomy" id="971"/>
    <lineage>
        <taxon>Bacteria</taxon>
        <taxon>Bacillati</taxon>
        <taxon>Bacillota</taxon>
        <taxon>Negativicutes</taxon>
        <taxon>Selenomonadales</taxon>
        <taxon>Selenomonadaceae</taxon>
        <taxon>Selenomonas</taxon>
    </lineage>
</organism>